<name>B5I505_STRX2</name>
<organism evidence="1 2">
    <name type="scientific">Streptomyces sviceus (strain ATCC 29083 / DSM 924 / JCM 4929 / NBRC 13980 / NCIMB 11184 / NRRL 5439 / UC 5370)</name>
    <dbReference type="NCBI Taxonomy" id="463191"/>
    <lineage>
        <taxon>Bacteria</taxon>
        <taxon>Bacillati</taxon>
        <taxon>Actinomycetota</taxon>
        <taxon>Actinomycetes</taxon>
        <taxon>Kitasatosporales</taxon>
        <taxon>Streptomycetaceae</taxon>
        <taxon>Streptomyces</taxon>
    </lineage>
</organism>
<dbReference type="HOGENOM" id="CLU_2902508_0_0_11"/>
<evidence type="ECO:0000313" key="1">
    <source>
        <dbReference type="EMBL" id="EDY60160.1"/>
    </source>
</evidence>
<sequence>MGWSCRPIRPVGDGGLTTAGPLRLFGWKYRTCSPRRDLPSTAGVDADDPPVVLVGGVVPVGE</sequence>
<dbReference type="EMBL" id="CM000951">
    <property type="protein sequence ID" value="EDY60160.1"/>
    <property type="molecule type" value="Genomic_DNA"/>
</dbReference>
<dbReference type="Proteomes" id="UP000002785">
    <property type="component" value="Chromosome"/>
</dbReference>
<proteinExistence type="predicted"/>
<evidence type="ECO:0000313" key="2">
    <source>
        <dbReference type="Proteomes" id="UP000002785"/>
    </source>
</evidence>
<gene>
    <name evidence="1" type="ORF">SSEG_06740</name>
</gene>
<protein>
    <submittedName>
        <fullName evidence="1">Uncharacterized protein</fullName>
    </submittedName>
</protein>
<dbReference type="AlphaFoldDB" id="B5I505"/>
<keyword evidence="2" id="KW-1185">Reference proteome</keyword>
<reference evidence="1" key="1">
    <citation type="submission" date="2009-10" db="EMBL/GenBank/DDBJ databases">
        <title>The genome sequence of Streptomyces sviceus strain ATCC 29083.</title>
        <authorList>
            <consortium name="The Broad Institute Genome Sequencing Platform"/>
            <consortium name="Broad Institute Microbial Sequencing Center"/>
            <person name="Fischbach M."/>
            <person name="Godfrey P."/>
            <person name="Ward D."/>
            <person name="Young S."/>
            <person name="Zeng Q."/>
            <person name="Koehrsen M."/>
            <person name="Alvarado L."/>
            <person name="Berlin A.M."/>
            <person name="Bochicchio J."/>
            <person name="Borenstein D."/>
            <person name="Chapman S.B."/>
            <person name="Chen Z."/>
            <person name="Engels R."/>
            <person name="Freedman E."/>
            <person name="Gellesch M."/>
            <person name="Goldberg J."/>
            <person name="Griggs A."/>
            <person name="Gujja S."/>
            <person name="Heilman E.R."/>
            <person name="Heiman D.I."/>
            <person name="Hepburn T.A."/>
            <person name="Howarth C."/>
            <person name="Jen D."/>
            <person name="Larson L."/>
            <person name="Lewis B."/>
            <person name="Mehta T."/>
            <person name="Park D."/>
            <person name="Pearson M."/>
            <person name="Richards J."/>
            <person name="Roberts A."/>
            <person name="Saif S."/>
            <person name="Shea T.D."/>
            <person name="Shenoy N."/>
            <person name="Sisk P."/>
            <person name="Stolte C."/>
            <person name="Sykes S.N."/>
            <person name="Thomson T."/>
            <person name="Walk T."/>
            <person name="White J."/>
            <person name="Yandava C."/>
            <person name="Straight P."/>
            <person name="Clardy J."/>
            <person name="Hung D."/>
            <person name="Kolter R."/>
            <person name="Mekalanos J."/>
            <person name="Walker S."/>
            <person name="Walsh C.T."/>
            <person name="Wieland-Brown L.C."/>
            <person name="Haas B."/>
            <person name="Nusbaum C."/>
            <person name="Birren B."/>
        </authorList>
    </citation>
    <scope>NUCLEOTIDE SEQUENCE [LARGE SCALE GENOMIC DNA]</scope>
    <source>
        <strain evidence="1">ATCC 29083</strain>
    </source>
</reference>
<accession>B5I505</accession>